<accession>A0A5C5X8R2</accession>
<evidence type="ECO:0000256" key="1">
    <source>
        <dbReference type="SAM" id="SignalP"/>
    </source>
</evidence>
<dbReference type="InterPro" id="IPR015943">
    <property type="entry name" value="WD40/YVTN_repeat-like_dom_sf"/>
</dbReference>
<keyword evidence="1" id="KW-0732">Signal</keyword>
<feature type="domain" description="Pyrrolo-quinoline quinone repeat" evidence="2">
    <location>
        <begin position="92"/>
        <end position="330"/>
    </location>
</feature>
<reference evidence="3 4" key="1">
    <citation type="submission" date="2019-02" db="EMBL/GenBank/DDBJ databases">
        <title>Deep-cultivation of Planctomycetes and their phenomic and genomic characterization uncovers novel biology.</title>
        <authorList>
            <person name="Wiegand S."/>
            <person name="Jogler M."/>
            <person name="Boedeker C."/>
            <person name="Pinto D."/>
            <person name="Vollmers J."/>
            <person name="Rivas-Marin E."/>
            <person name="Kohn T."/>
            <person name="Peeters S.H."/>
            <person name="Heuer A."/>
            <person name="Rast P."/>
            <person name="Oberbeckmann S."/>
            <person name="Bunk B."/>
            <person name="Jeske O."/>
            <person name="Meyerdierks A."/>
            <person name="Storesund J.E."/>
            <person name="Kallscheuer N."/>
            <person name="Luecker S."/>
            <person name="Lage O.M."/>
            <person name="Pohl T."/>
            <person name="Merkel B.J."/>
            <person name="Hornburger P."/>
            <person name="Mueller R.-W."/>
            <person name="Bruemmer F."/>
            <person name="Labrenz M."/>
            <person name="Spormann A.M."/>
            <person name="Op Den Camp H."/>
            <person name="Overmann J."/>
            <person name="Amann R."/>
            <person name="Jetten M.S.M."/>
            <person name="Mascher T."/>
            <person name="Medema M.H."/>
            <person name="Devos D.P."/>
            <person name="Kaster A.-K."/>
            <person name="Ovreas L."/>
            <person name="Rohde M."/>
            <person name="Galperin M.Y."/>
            <person name="Jogler C."/>
        </authorList>
    </citation>
    <scope>NUCLEOTIDE SEQUENCE [LARGE SCALE GENOMIC DNA]</scope>
    <source>
        <strain evidence="3 4">KOR42</strain>
    </source>
</reference>
<gene>
    <name evidence="3" type="ORF">KOR42_21370</name>
</gene>
<sequence precursor="true">MPPVRVANLFLSVLVCTMLAVLAALTSVEAEEWTRFRGPNGEGKSSQQGFPTNWEMEDYEWVVELPGKGHSSPAVWNDSLFLTAGLDDGTRIVLCVDALTGEIRWEDSIQLGANHLHKKNSYASGTPAVDGERVFVVFADDNHYTILAYDFAGERIWSRDLGSFTSQHGQGVSPIVYDGKVIVPDDQMGPSKIVALDVASGEQVWESERDFRRTSYATPLIVNIDGKDQLVCLSGALGLSGLDPQTGKQLWFSGELPDRTVASPAYGEGLLTAICGKGGRGTTLALVRADGKGEVVNMRTRNLPYVPTPIIHEGHLFLWNDGGVVCCIDLSGDLEQNVWMERVGGNFSGSPVLIDGKLYCISEEGEVVVIDASPEFHLYGKSPIGDNSYSTPAVANCRLYLRGFGSLACLRSGTRVTQR</sequence>
<organism evidence="3 4">
    <name type="scientific">Thalassoglobus neptunius</name>
    <dbReference type="NCBI Taxonomy" id="1938619"/>
    <lineage>
        <taxon>Bacteria</taxon>
        <taxon>Pseudomonadati</taxon>
        <taxon>Planctomycetota</taxon>
        <taxon>Planctomycetia</taxon>
        <taxon>Planctomycetales</taxon>
        <taxon>Planctomycetaceae</taxon>
        <taxon>Thalassoglobus</taxon>
    </lineage>
</organism>
<evidence type="ECO:0000313" key="3">
    <source>
        <dbReference type="EMBL" id="TWT58751.1"/>
    </source>
</evidence>
<dbReference type="Gene3D" id="2.40.10.480">
    <property type="match status" value="1"/>
</dbReference>
<dbReference type="AlphaFoldDB" id="A0A5C5X8R2"/>
<dbReference type="SMART" id="SM00564">
    <property type="entry name" value="PQQ"/>
    <property type="match status" value="3"/>
</dbReference>
<dbReference type="InterPro" id="IPR011047">
    <property type="entry name" value="Quinoprotein_ADH-like_sf"/>
</dbReference>
<dbReference type="PANTHER" id="PTHR34512">
    <property type="entry name" value="CELL SURFACE PROTEIN"/>
    <property type="match status" value="1"/>
</dbReference>
<proteinExistence type="predicted"/>
<dbReference type="SUPFAM" id="SSF50998">
    <property type="entry name" value="Quinoprotein alcohol dehydrogenase-like"/>
    <property type="match status" value="1"/>
</dbReference>
<comment type="caution">
    <text evidence="3">The sequence shown here is derived from an EMBL/GenBank/DDBJ whole genome shotgun (WGS) entry which is preliminary data.</text>
</comment>
<dbReference type="Proteomes" id="UP000317243">
    <property type="component" value="Unassembled WGS sequence"/>
</dbReference>
<name>A0A5C5X8R2_9PLAN</name>
<dbReference type="InterPro" id="IPR002372">
    <property type="entry name" value="PQQ_rpt_dom"/>
</dbReference>
<evidence type="ECO:0000259" key="2">
    <source>
        <dbReference type="Pfam" id="PF13360"/>
    </source>
</evidence>
<protein>
    <submittedName>
        <fullName evidence="3">Outer membrane biogenesis protein BamB</fullName>
    </submittedName>
</protein>
<evidence type="ECO:0000313" key="4">
    <source>
        <dbReference type="Proteomes" id="UP000317243"/>
    </source>
</evidence>
<dbReference type="InterPro" id="IPR018391">
    <property type="entry name" value="PQQ_b-propeller_rpt"/>
</dbReference>
<feature type="signal peptide" evidence="1">
    <location>
        <begin position="1"/>
        <end position="23"/>
    </location>
</feature>
<dbReference type="PANTHER" id="PTHR34512:SF30">
    <property type="entry name" value="OUTER MEMBRANE PROTEIN ASSEMBLY FACTOR BAMB"/>
    <property type="match status" value="1"/>
</dbReference>
<feature type="chain" id="PRO_5022714095" evidence="1">
    <location>
        <begin position="24"/>
        <end position="419"/>
    </location>
</feature>
<dbReference type="EMBL" id="SIHI01000001">
    <property type="protein sequence ID" value="TWT58751.1"/>
    <property type="molecule type" value="Genomic_DNA"/>
</dbReference>
<dbReference type="Pfam" id="PF13360">
    <property type="entry name" value="PQQ_2"/>
    <property type="match status" value="1"/>
</dbReference>
<dbReference type="RefSeq" id="WP_197441032.1">
    <property type="nucleotide sequence ID" value="NZ_SIHI01000001.1"/>
</dbReference>
<dbReference type="Gene3D" id="2.130.10.10">
    <property type="entry name" value="YVTN repeat-like/Quinoprotein amine dehydrogenase"/>
    <property type="match status" value="1"/>
</dbReference>
<keyword evidence="4" id="KW-1185">Reference proteome</keyword>